<evidence type="ECO:0000256" key="1">
    <source>
        <dbReference type="ARBA" id="ARBA00004611"/>
    </source>
</evidence>
<reference evidence="10 11" key="1">
    <citation type="journal article" date="2014" name="Genome Biol. Evol.">
        <title>The secreted proteins of Achlya hypogyna and Thraustotheca clavata identify the ancestral oomycete secretome and reveal gene acquisitions by horizontal gene transfer.</title>
        <authorList>
            <person name="Misner I."/>
            <person name="Blouin N."/>
            <person name="Leonard G."/>
            <person name="Richards T.A."/>
            <person name="Lane C.E."/>
        </authorList>
    </citation>
    <scope>NUCLEOTIDE SEQUENCE [LARGE SCALE GENOMIC DNA]</scope>
    <source>
        <strain evidence="10 11">ATCC 34112</strain>
    </source>
</reference>
<comment type="subcellular location">
    <subcellularLocation>
        <location evidence="1">Cytoplasm</location>
        <location evidence="1">Cytoskeleton</location>
        <location evidence="1">Flagellum axoneme</location>
    </subcellularLocation>
</comment>
<evidence type="ECO:0000256" key="3">
    <source>
        <dbReference type="ARBA" id="ARBA00022490"/>
    </source>
</evidence>
<comment type="similarity">
    <text evidence="2">Belongs to the flagellar radial spoke RSP3 family.</text>
</comment>
<dbReference type="Pfam" id="PF06098">
    <property type="entry name" value="Radial_spoke_3"/>
    <property type="match status" value="1"/>
</dbReference>
<evidence type="ECO:0000256" key="7">
    <source>
        <dbReference type="ARBA" id="ARBA00023212"/>
    </source>
</evidence>
<keyword evidence="4" id="KW-0597">Phosphoprotein</keyword>
<keyword evidence="8" id="KW-0966">Cell projection</keyword>
<dbReference type="AlphaFoldDB" id="A0A1W0A8V2"/>
<dbReference type="PANTHER" id="PTHR21648">
    <property type="entry name" value="FLAGELLAR RADIAL SPOKE PROTEIN 3"/>
    <property type="match status" value="1"/>
</dbReference>
<evidence type="ECO:0000256" key="9">
    <source>
        <dbReference type="SAM" id="MobiDB-lite"/>
    </source>
</evidence>
<evidence type="ECO:0000256" key="5">
    <source>
        <dbReference type="ARBA" id="ARBA00022846"/>
    </source>
</evidence>
<comment type="caution">
    <text evidence="10">The sequence shown here is derived from an EMBL/GenBank/DDBJ whole genome shotgun (WGS) entry which is preliminary data.</text>
</comment>
<evidence type="ECO:0000313" key="10">
    <source>
        <dbReference type="EMBL" id="OQS06737.1"/>
    </source>
</evidence>
<protein>
    <submittedName>
        <fullName evidence="10">Radial spoke head protein 3-like</fullName>
    </submittedName>
</protein>
<evidence type="ECO:0000256" key="4">
    <source>
        <dbReference type="ARBA" id="ARBA00022553"/>
    </source>
</evidence>
<dbReference type="OrthoDB" id="313308at2759"/>
<evidence type="ECO:0000256" key="8">
    <source>
        <dbReference type="ARBA" id="ARBA00023273"/>
    </source>
</evidence>
<dbReference type="Proteomes" id="UP000243217">
    <property type="component" value="Unassembled WGS sequence"/>
</dbReference>
<evidence type="ECO:0000256" key="6">
    <source>
        <dbReference type="ARBA" id="ARBA00023069"/>
    </source>
</evidence>
<dbReference type="GO" id="GO:0005929">
    <property type="term" value="C:cilium"/>
    <property type="evidence" value="ECO:0007669"/>
    <property type="project" value="TreeGrafter"/>
</dbReference>
<keyword evidence="7" id="KW-0206">Cytoskeleton</keyword>
<keyword evidence="5" id="KW-0282">Flagellum</keyword>
<dbReference type="PANTHER" id="PTHR21648:SF0">
    <property type="entry name" value="RADIAL SPOKE HEAD PROTEIN 3 HOMOLOG"/>
    <property type="match status" value="1"/>
</dbReference>
<organism evidence="10 11">
    <name type="scientific">Thraustotheca clavata</name>
    <dbReference type="NCBI Taxonomy" id="74557"/>
    <lineage>
        <taxon>Eukaryota</taxon>
        <taxon>Sar</taxon>
        <taxon>Stramenopiles</taxon>
        <taxon>Oomycota</taxon>
        <taxon>Saprolegniomycetes</taxon>
        <taxon>Saprolegniales</taxon>
        <taxon>Achlyaceae</taxon>
        <taxon>Thraustotheca</taxon>
    </lineage>
</organism>
<evidence type="ECO:0000313" key="11">
    <source>
        <dbReference type="Proteomes" id="UP000243217"/>
    </source>
</evidence>
<dbReference type="EMBL" id="JNBS01000310">
    <property type="protein sequence ID" value="OQS06737.1"/>
    <property type="molecule type" value="Genomic_DNA"/>
</dbReference>
<dbReference type="STRING" id="74557.A0A1W0A8V2"/>
<dbReference type="InterPro" id="IPR009290">
    <property type="entry name" value="Radial_spoke_3"/>
</dbReference>
<keyword evidence="3" id="KW-0963">Cytoplasm</keyword>
<gene>
    <name evidence="10" type="ORF">THRCLA_01234</name>
</gene>
<name>A0A1W0A8V2_9STRA</name>
<accession>A0A1W0A8V2</accession>
<keyword evidence="11" id="KW-1185">Reference proteome</keyword>
<proteinExistence type="inferred from homology"/>
<keyword evidence="6" id="KW-0969">Cilium</keyword>
<feature type="region of interest" description="Disordered" evidence="9">
    <location>
        <begin position="1"/>
        <end position="24"/>
    </location>
</feature>
<sequence>MEDMQYSFAAKPRPVQTTRTKYKEKRPSNTVFNIMNDPRVVRGSVYAAANSIHLKKEVISVPPAPPTTTTPTKSFKKNSLHASGFNQLELILQVDIPVDLDKYLIEHSPIIENCHVQTQTDEFLPNDKHKKVCVLKKTGVDASTEIAIEDHLFDFDAEVQPLLSVLVNKTLQQARCEIEREHEMHNIALYLKDLHVKKRLEAEGIAGLVEAAVNKQTFKEKQKAEQSMRMQEMDIVIQKVAALKASHRVLDEAMEDTQDKLRKGCVFYDPLRRMVETGFMKWIYDSADRLVESQQLIRLVLTDIIKDSLRKQRILEIVARLPRTPGGLLQIDACHVPAWGIANIGPLHYSPSTSYAALDDLIEEWLVAGNYTLERPAMGYLNELFGEGLGGI</sequence>
<evidence type="ECO:0000256" key="2">
    <source>
        <dbReference type="ARBA" id="ARBA00006737"/>
    </source>
</evidence>